<protein>
    <submittedName>
        <fullName evidence="1">Uncharacterized protein</fullName>
    </submittedName>
</protein>
<comment type="caution">
    <text evidence="1">The sequence shown here is derived from an EMBL/GenBank/DDBJ whole genome shotgun (WGS) entry which is preliminary data.</text>
</comment>
<dbReference type="AlphaFoldDB" id="A0A392QP19"/>
<feature type="non-terminal residue" evidence="1">
    <location>
        <position position="19"/>
    </location>
</feature>
<accession>A0A392QP19</accession>
<sequence>VVRFRFLEKPKEDEFSLEL</sequence>
<evidence type="ECO:0000313" key="2">
    <source>
        <dbReference type="Proteomes" id="UP000265520"/>
    </source>
</evidence>
<reference evidence="1 2" key="1">
    <citation type="journal article" date="2018" name="Front. Plant Sci.">
        <title>Red Clover (Trifolium pratense) and Zigzag Clover (T. medium) - A Picture of Genomic Similarities and Differences.</title>
        <authorList>
            <person name="Dluhosova J."/>
            <person name="Istvanek J."/>
            <person name="Nedelnik J."/>
            <person name="Repkova J."/>
        </authorList>
    </citation>
    <scope>NUCLEOTIDE SEQUENCE [LARGE SCALE GENOMIC DNA]</scope>
    <source>
        <strain evidence="2">cv. 10/8</strain>
        <tissue evidence="1">Leaf</tissue>
    </source>
</reference>
<organism evidence="1 2">
    <name type="scientific">Trifolium medium</name>
    <dbReference type="NCBI Taxonomy" id="97028"/>
    <lineage>
        <taxon>Eukaryota</taxon>
        <taxon>Viridiplantae</taxon>
        <taxon>Streptophyta</taxon>
        <taxon>Embryophyta</taxon>
        <taxon>Tracheophyta</taxon>
        <taxon>Spermatophyta</taxon>
        <taxon>Magnoliopsida</taxon>
        <taxon>eudicotyledons</taxon>
        <taxon>Gunneridae</taxon>
        <taxon>Pentapetalae</taxon>
        <taxon>rosids</taxon>
        <taxon>fabids</taxon>
        <taxon>Fabales</taxon>
        <taxon>Fabaceae</taxon>
        <taxon>Papilionoideae</taxon>
        <taxon>50 kb inversion clade</taxon>
        <taxon>NPAAA clade</taxon>
        <taxon>Hologalegina</taxon>
        <taxon>IRL clade</taxon>
        <taxon>Trifolieae</taxon>
        <taxon>Trifolium</taxon>
    </lineage>
</organism>
<name>A0A392QP19_9FABA</name>
<keyword evidence="2" id="KW-1185">Reference proteome</keyword>
<evidence type="ECO:0000313" key="1">
    <source>
        <dbReference type="EMBL" id="MCI26131.1"/>
    </source>
</evidence>
<dbReference type="EMBL" id="LXQA010151482">
    <property type="protein sequence ID" value="MCI26131.1"/>
    <property type="molecule type" value="Genomic_DNA"/>
</dbReference>
<proteinExistence type="predicted"/>
<feature type="non-terminal residue" evidence="1">
    <location>
        <position position="1"/>
    </location>
</feature>
<dbReference type="Proteomes" id="UP000265520">
    <property type="component" value="Unassembled WGS sequence"/>
</dbReference>